<keyword evidence="4" id="KW-1185">Reference proteome</keyword>
<dbReference type="Proteomes" id="UP000191024">
    <property type="component" value="Chromosome B"/>
</dbReference>
<accession>A0A1G4IVV9</accession>
<feature type="compositionally biased region" description="Polar residues" evidence="1">
    <location>
        <begin position="219"/>
        <end position="235"/>
    </location>
</feature>
<sequence length="525" mass="60223">MKPASDTKEHTIKPRVNSSRLIKTAKLLADAKSSLLEDLNVESLPASASSDLGNSFGNSPLIETKKEPERPLKTFSRASKVRAERVRSYIQYFYDIMEREIENGEMRILHPGVEGVYNPLQTIRNRKLKKKNRSVPTSDILFMKSPILAIKDFSRNSQKPQIWFVDVSERFSDLTWRTSHWNELKRPDGYKWFKKDSTDMLLDMSGNQHRSQPREHSRTSSQGYNQSLATKNGVPQISVEDFDHLDKSGESDEVTRAVPNQRLGLPVSKLTNSRDSREADAHSTTISSNSVGNSEKKFFSEAGGTKPPITEIPIHSVRNSIMENGDVASEKLTKPSVELLELGEPFHVDERARETKRYQDLRYVACTWRLMHYRQETLQTVRDREFKKRKPIQIENAALYAEPTATAMSIYEAEVAKALETCESWKSRLLNDYSMRVDKLISSSDRILSDINTTLTLRLKMLNENMDKFGTLNTMNKEPFSLAFYRVLEFVIMVLFWMVWFVFSVLKCGKLTIKAAGDAAKWIVW</sequence>
<dbReference type="EMBL" id="LT598464">
    <property type="protein sequence ID" value="SCU81137.1"/>
    <property type="molecule type" value="Genomic_DNA"/>
</dbReference>
<evidence type="ECO:0000313" key="4">
    <source>
        <dbReference type="Proteomes" id="UP000191024"/>
    </source>
</evidence>
<dbReference type="STRING" id="1230905.A0A1G4IVV9"/>
<evidence type="ECO:0000313" key="3">
    <source>
        <dbReference type="EMBL" id="SCU81137.1"/>
    </source>
</evidence>
<keyword evidence="2" id="KW-1133">Transmembrane helix</keyword>
<dbReference type="OrthoDB" id="4064064at2759"/>
<gene>
    <name evidence="3" type="ORF">LAMI_0B04940G</name>
</gene>
<evidence type="ECO:0000256" key="1">
    <source>
        <dbReference type="SAM" id="MobiDB-lite"/>
    </source>
</evidence>
<feature type="transmembrane region" description="Helical" evidence="2">
    <location>
        <begin position="483"/>
        <end position="506"/>
    </location>
</feature>
<keyword evidence="2" id="KW-0472">Membrane</keyword>
<feature type="region of interest" description="Disordered" evidence="1">
    <location>
        <begin position="203"/>
        <end position="311"/>
    </location>
</feature>
<organism evidence="3 4">
    <name type="scientific">Lachancea mirantina</name>
    <dbReference type="NCBI Taxonomy" id="1230905"/>
    <lineage>
        <taxon>Eukaryota</taxon>
        <taxon>Fungi</taxon>
        <taxon>Dikarya</taxon>
        <taxon>Ascomycota</taxon>
        <taxon>Saccharomycotina</taxon>
        <taxon>Saccharomycetes</taxon>
        <taxon>Saccharomycetales</taxon>
        <taxon>Saccharomycetaceae</taxon>
        <taxon>Lachancea</taxon>
    </lineage>
</organism>
<keyword evidence="2" id="KW-0812">Transmembrane</keyword>
<feature type="compositionally biased region" description="Polar residues" evidence="1">
    <location>
        <begin position="282"/>
        <end position="293"/>
    </location>
</feature>
<dbReference type="PANTHER" id="PTHR38426:SF1">
    <property type="entry name" value="MAINTENANCE OF TELOMERE CAPPING PROTEIN 4"/>
    <property type="match status" value="1"/>
</dbReference>
<dbReference type="InterPro" id="IPR038769">
    <property type="entry name" value="MTC4"/>
</dbReference>
<name>A0A1G4IVV9_9SACH</name>
<proteinExistence type="predicted"/>
<feature type="compositionally biased region" description="Basic and acidic residues" evidence="1">
    <location>
        <begin position="272"/>
        <end position="281"/>
    </location>
</feature>
<dbReference type="AlphaFoldDB" id="A0A1G4IVV9"/>
<reference evidence="3 4" key="1">
    <citation type="submission" date="2016-03" db="EMBL/GenBank/DDBJ databases">
        <authorList>
            <person name="Devillers H."/>
        </authorList>
    </citation>
    <scope>NUCLEOTIDE SEQUENCE [LARGE SCALE GENOMIC DNA]</scope>
    <source>
        <strain evidence="3">CBS 11717</strain>
    </source>
</reference>
<evidence type="ECO:0000256" key="2">
    <source>
        <dbReference type="SAM" id="Phobius"/>
    </source>
</evidence>
<protein>
    <submittedName>
        <fullName evidence="3">LAMI_0B04940g1_1</fullName>
    </submittedName>
</protein>
<feature type="compositionally biased region" description="Basic and acidic residues" evidence="1">
    <location>
        <begin position="241"/>
        <end position="255"/>
    </location>
</feature>
<dbReference type="PANTHER" id="PTHR38426">
    <property type="entry name" value="MAINTENANCE OF TELOMERE CAPPING PROTEIN 4"/>
    <property type="match status" value="1"/>
</dbReference>